<dbReference type="Pfam" id="PF02995">
    <property type="entry name" value="DUF229"/>
    <property type="match status" value="1"/>
</dbReference>
<dbReference type="FunFam" id="3.40.720.10:FF:000017">
    <property type="entry name" value="Predicted protein"/>
    <property type="match status" value="1"/>
</dbReference>
<accession>A0A8J2K8K0</accession>
<reference evidence="1" key="1">
    <citation type="submission" date="2021-06" db="EMBL/GenBank/DDBJ databases">
        <authorList>
            <person name="Hodson N. C."/>
            <person name="Mongue J. A."/>
            <person name="Jaron S. K."/>
        </authorList>
    </citation>
    <scope>NUCLEOTIDE SEQUENCE</scope>
</reference>
<dbReference type="AlphaFoldDB" id="A0A8J2K8K0"/>
<protein>
    <submittedName>
        <fullName evidence="1">Uncharacterized protein</fullName>
    </submittedName>
</protein>
<dbReference type="GO" id="GO:0005615">
    <property type="term" value="C:extracellular space"/>
    <property type="evidence" value="ECO:0007669"/>
    <property type="project" value="TreeGrafter"/>
</dbReference>
<dbReference type="Proteomes" id="UP000708208">
    <property type="component" value="Unassembled WGS sequence"/>
</dbReference>
<dbReference type="PANTHER" id="PTHR10974:SF1">
    <property type="entry name" value="FI08016P-RELATED"/>
    <property type="match status" value="1"/>
</dbReference>
<organism evidence="1 2">
    <name type="scientific">Allacma fusca</name>
    <dbReference type="NCBI Taxonomy" id="39272"/>
    <lineage>
        <taxon>Eukaryota</taxon>
        <taxon>Metazoa</taxon>
        <taxon>Ecdysozoa</taxon>
        <taxon>Arthropoda</taxon>
        <taxon>Hexapoda</taxon>
        <taxon>Collembola</taxon>
        <taxon>Symphypleona</taxon>
        <taxon>Sminthuridae</taxon>
        <taxon>Allacma</taxon>
    </lineage>
</organism>
<dbReference type="CDD" id="cd16021">
    <property type="entry name" value="ALP_like"/>
    <property type="match status" value="1"/>
</dbReference>
<dbReference type="OrthoDB" id="413313at2759"/>
<name>A0A8J2K8K0_9HEXA</name>
<dbReference type="PANTHER" id="PTHR10974">
    <property type="entry name" value="FI08016P-RELATED"/>
    <property type="match status" value="1"/>
</dbReference>
<dbReference type="EMBL" id="CAJVCH010087947">
    <property type="protein sequence ID" value="CAG7722260.1"/>
    <property type="molecule type" value="Genomic_DNA"/>
</dbReference>
<evidence type="ECO:0000313" key="2">
    <source>
        <dbReference type="Proteomes" id="UP000708208"/>
    </source>
</evidence>
<comment type="caution">
    <text evidence="1">The sequence shown here is derived from an EMBL/GenBank/DDBJ whole genome shotgun (WGS) entry which is preliminary data.</text>
</comment>
<evidence type="ECO:0000313" key="1">
    <source>
        <dbReference type="EMBL" id="CAG7722260.1"/>
    </source>
</evidence>
<dbReference type="InterPro" id="IPR004245">
    <property type="entry name" value="DUF229"/>
</dbReference>
<proteinExistence type="predicted"/>
<sequence>MDNTSFSLPQTYTNIPACKIPDIPNFPKFFKSRSNWITPKLPNCNYEAALSHVEGQELVINPNFTHLNCCMTNIRRRDQNDSLFDLSPCIPVKGRTTVSSRESVLVQCGNFINLETFIPMKDQVKKKIQFWQKISPDLRPISVLLLGIDSVSRAHAYRSLPKTMEYMKIHGFIDFNHYHSIAPSTFTNFLGFLSGMTRNHVRSTCAPDWISPVDKCPLIWADFNQEQYVTSYTEDWGQTFSWGGQAGFQEEPTDYYVHTPFIALRTIRNARKNYVKSLSKEETLYRDLNLDCASNSSVPQHILDYFLRFSKKFEEIPYFTFTWINNPFHEENNALPHFDHIFLQFFETLLSNPAVKKRLLIIFLSDHGARTSFFLSRSVQSFVERGLPALMIHAPEALKYNHPEMAAALRHNRHSLITPFDIHHSLLHIVSLAQRNKPNFKTTLPDRSTVFKSIDLARTCETVHIPRTFCLCNIKIDDLNDTEVSLQVITKMLNSTVDYLNDRIQSSGGKYKDLCETWKARVSGLLYTKLIASSPNHVEYILAFASTHWKARFEARIYVSVNPKYYLPKLLLTNNVRNITVLGISRISKYGDQSLCVKAITDADKELKELCWCKDV</sequence>
<gene>
    <name evidence="1" type="ORF">AFUS01_LOCUS11417</name>
</gene>
<keyword evidence="2" id="KW-1185">Reference proteome</keyword>